<dbReference type="SUPFAM" id="SSF46626">
    <property type="entry name" value="Cytochrome c"/>
    <property type="match status" value="2"/>
</dbReference>
<keyword evidence="17 19" id="KW-0406">Ion transport</keyword>
<evidence type="ECO:0000256" key="17">
    <source>
        <dbReference type="ARBA" id="ARBA00023065"/>
    </source>
</evidence>
<evidence type="ECO:0000256" key="2">
    <source>
        <dbReference type="ARBA" id="ARBA00004673"/>
    </source>
</evidence>
<feature type="domain" description="Cytochrome c" evidence="21">
    <location>
        <begin position="203"/>
        <end position="284"/>
    </location>
</feature>
<keyword evidence="5 19" id="KW-1003">Cell membrane</keyword>
<feature type="transmembrane region" description="Helical" evidence="20">
    <location>
        <begin position="33"/>
        <end position="55"/>
    </location>
</feature>
<keyword evidence="15 19" id="KW-0560">Oxidoreductase</keyword>
<evidence type="ECO:0000256" key="9">
    <source>
        <dbReference type="ARBA" id="ARBA00022692"/>
    </source>
</evidence>
<keyword evidence="16 19" id="KW-0408">Iron</keyword>
<keyword evidence="18 19" id="KW-0472">Membrane</keyword>
<dbReference type="InterPro" id="IPR009056">
    <property type="entry name" value="Cyt_c-like_dom"/>
</dbReference>
<comment type="subcellular location">
    <subcellularLocation>
        <location evidence="1 19">Cell inner membrane</location>
    </subcellularLocation>
</comment>
<evidence type="ECO:0000256" key="20">
    <source>
        <dbReference type="SAM" id="Phobius"/>
    </source>
</evidence>
<evidence type="ECO:0000256" key="19">
    <source>
        <dbReference type="PIRNR" id="PIRNR000006"/>
    </source>
</evidence>
<keyword evidence="9 20" id="KW-0812">Transmembrane</keyword>
<evidence type="ECO:0000256" key="11">
    <source>
        <dbReference type="ARBA" id="ARBA00022737"/>
    </source>
</evidence>
<evidence type="ECO:0000313" key="22">
    <source>
        <dbReference type="EMBL" id="MFC3674836.1"/>
    </source>
</evidence>
<dbReference type="Gene3D" id="1.10.760.10">
    <property type="entry name" value="Cytochrome c-like domain"/>
    <property type="match status" value="2"/>
</dbReference>
<dbReference type="Gene3D" id="6.10.280.130">
    <property type="match status" value="1"/>
</dbReference>
<comment type="subunit">
    <text evidence="19">Component of the cbb3-type cytochrome c oxidase.</text>
</comment>
<comment type="caution">
    <text evidence="22">The sequence shown here is derived from an EMBL/GenBank/DDBJ whole genome shotgun (WGS) entry which is preliminary data.</text>
</comment>
<comment type="similarity">
    <text evidence="3 19">Belongs to the CcoP / FixP family.</text>
</comment>
<keyword evidence="4 19" id="KW-0813">Transport</keyword>
<dbReference type="EMBL" id="JBHRYJ010000001">
    <property type="protein sequence ID" value="MFC3674836.1"/>
    <property type="molecule type" value="Genomic_DNA"/>
</dbReference>
<feature type="domain" description="Cytochrome c" evidence="21">
    <location>
        <begin position="109"/>
        <end position="199"/>
    </location>
</feature>
<comment type="pathway">
    <text evidence="2 19">Energy metabolism; oxidative phosphorylation.</text>
</comment>
<dbReference type="InterPro" id="IPR004678">
    <property type="entry name" value="Cyt_c_oxidase_cbb3_su3"/>
</dbReference>
<keyword evidence="10 19" id="KW-0479">Metal-binding</keyword>
<keyword evidence="13 19" id="KW-0249">Electron transport</keyword>
<accession>A0ABV7VDZ7</accession>
<evidence type="ECO:0000256" key="4">
    <source>
        <dbReference type="ARBA" id="ARBA00022448"/>
    </source>
</evidence>
<evidence type="ECO:0000256" key="8">
    <source>
        <dbReference type="ARBA" id="ARBA00022660"/>
    </source>
</evidence>
<reference evidence="23" key="1">
    <citation type="journal article" date="2019" name="Int. J. Syst. Evol. Microbiol.">
        <title>The Global Catalogue of Microorganisms (GCM) 10K type strain sequencing project: providing services to taxonomists for standard genome sequencing and annotation.</title>
        <authorList>
            <consortium name="The Broad Institute Genomics Platform"/>
            <consortium name="The Broad Institute Genome Sequencing Center for Infectious Disease"/>
            <person name="Wu L."/>
            <person name="Ma J."/>
        </authorList>
    </citation>
    <scope>NUCLEOTIDE SEQUENCE [LARGE SCALE GENOMIC DNA]</scope>
    <source>
        <strain evidence="23">KCTC 42182</strain>
    </source>
</reference>
<keyword evidence="6 19" id="KW-0997">Cell inner membrane</keyword>
<proteinExistence type="inferred from homology"/>
<dbReference type="RefSeq" id="WP_379722340.1">
    <property type="nucleotide sequence ID" value="NZ_JBHRYJ010000001.1"/>
</dbReference>
<dbReference type="InterPro" id="IPR038414">
    <property type="entry name" value="CcoP_N_sf"/>
</dbReference>
<name>A0ABV7VDZ7_9PROT</name>
<dbReference type="InterPro" id="IPR008168">
    <property type="entry name" value="Cyt_C_IC"/>
</dbReference>
<dbReference type="InterPro" id="IPR036909">
    <property type="entry name" value="Cyt_c-like_dom_sf"/>
</dbReference>
<evidence type="ECO:0000256" key="16">
    <source>
        <dbReference type="ARBA" id="ARBA00023004"/>
    </source>
</evidence>
<dbReference type="NCBIfam" id="TIGR00782">
    <property type="entry name" value="ccoP"/>
    <property type="match status" value="1"/>
</dbReference>
<keyword evidence="8 19" id="KW-0679">Respiratory chain</keyword>
<dbReference type="PROSITE" id="PS51007">
    <property type="entry name" value="CYTC"/>
    <property type="match status" value="2"/>
</dbReference>
<sequence>MPTKIEKDHITGAETTGHEWDGIKELNNPLPKWWLYVFYVCVLFAVVWSVLYPAIPGFRSHTDGLLGYTQRGAVEKTLQEAADAQAQYRDQIAKLDIAAVKADPELNRFAQAGGRVLFAENCAPCHQSGGTGARGYPSLADDDWLWGGRLTDIEQTLRHGIRAPNDDETRQSQMPRFLADGMLQPVQIEAVAQHVRSLSGLDKANAEGAKLFAENCAACHGEDGKGNRELGAPNLADKIWLYGSSKQAVIETISYAHAGVMPAWGGRLDDATIKMLALYVHALGGGE</sequence>
<dbReference type="Pfam" id="PF14715">
    <property type="entry name" value="FixP_N"/>
    <property type="match status" value="1"/>
</dbReference>
<keyword evidence="23" id="KW-1185">Reference proteome</keyword>
<evidence type="ECO:0000256" key="10">
    <source>
        <dbReference type="ARBA" id="ARBA00022723"/>
    </source>
</evidence>
<evidence type="ECO:0000256" key="7">
    <source>
        <dbReference type="ARBA" id="ARBA00022617"/>
    </source>
</evidence>
<evidence type="ECO:0000313" key="23">
    <source>
        <dbReference type="Proteomes" id="UP001595711"/>
    </source>
</evidence>
<evidence type="ECO:0000256" key="5">
    <source>
        <dbReference type="ARBA" id="ARBA00022475"/>
    </source>
</evidence>
<comment type="cofactor">
    <cofactor evidence="19">
        <name>heme c</name>
        <dbReference type="ChEBI" id="CHEBI:61717"/>
    </cofactor>
    <text evidence="19">Binds 2 heme C groups per subunit.</text>
</comment>
<evidence type="ECO:0000256" key="3">
    <source>
        <dbReference type="ARBA" id="ARBA00006113"/>
    </source>
</evidence>
<evidence type="ECO:0000256" key="1">
    <source>
        <dbReference type="ARBA" id="ARBA00004533"/>
    </source>
</evidence>
<organism evidence="22 23">
    <name type="scientific">Ferrovibrio xuzhouensis</name>
    <dbReference type="NCBI Taxonomy" id="1576914"/>
    <lineage>
        <taxon>Bacteria</taxon>
        <taxon>Pseudomonadati</taxon>
        <taxon>Pseudomonadota</taxon>
        <taxon>Alphaproteobacteria</taxon>
        <taxon>Rhodospirillales</taxon>
        <taxon>Rhodospirillaceae</taxon>
        <taxon>Ferrovibrio</taxon>
    </lineage>
</organism>
<keyword evidence="14 20" id="KW-1133">Transmembrane helix</keyword>
<gene>
    <name evidence="22" type="primary">ccoP</name>
    <name evidence="22" type="ORF">ACFOOQ_04720</name>
</gene>
<dbReference type="Pfam" id="PF00034">
    <property type="entry name" value="Cytochrom_C"/>
    <property type="match status" value="1"/>
</dbReference>
<keyword evidence="12 19" id="KW-0375">Hydrogen ion transport</keyword>
<dbReference type="InterPro" id="IPR032858">
    <property type="entry name" value="CcoP_N"/>
</dbReference>
<dbReference type="InterPro" id="IPR050597">
    <property type="entry name" value="Cytochrome_c_Oxidase_Subunit"/>
</dbReference>
<evidence type="ECO:0000256" key="12">
    <source>
        <dbReference type="ARBA" id="ARBA00022781"/>
    </source>
</evidence>
<protein>
    <recommendedName>
        <fullName evidence="19">Cbb3-type cytochrome c oxidase subunit</fullName>
    </recommendedName>
</protein>
<dbReference type="Pfam" id="PF13442">
    <property type="entry name" value="Cytochrome_CBB3"/>
    <property type="match status" value="1"/>
</dbReference>
<evidence type="ECO:0000259" key="21">
    <source>
        <dbReference type="PROSITE" id="PS51007"/>
    </source>
</evidence>
<dbReference type="PIRSF" id="PIRSF000006">
    <property type="entry name" value="Cbb3-Cox_fixP"/>
    <property type="match status" value="1"/>
</dbReference>
<dbReference type="PRINTS" id="PR00605">
    <property type="entry name" value="CYTCHROMECIC"/>
</dbReference>
<dbReference type="PANTHER" id="PTHR33751">
    <property type="entry name" value="CBB3-TYPE CYTOCHROME C OXIDASE SUBUNIT FIXP"/>
    <property type="match status" value="1"/>
</dbReference>
<evidence type="ECO:0000256" key="6">
    <source>
        <dbReference type="ARBA" id="ARBA00022519"/>
    </source>
</evidence>
<comment type="function">
    <text evidence="19">C-type cytochrome. Part of the cbb3-type cytochrome c oxidase complex.</text>
</comment>
<evidence type="ECO:0000256" key="13">
    <source>
        <dbReference type="ARBA" id="ARBA00022982"/>
    </source>
</evidence>
<keyword evidence="7 19" id="KW-0349">Heme</keyword>
<evidence type="ECO:0000256" key="18">
    <source>
        <dbReference type="ARBA" id="ARBA00023136"/>
    </source>
</evidence>
<evidence type="ECO:0000256" key="14">
    <source>
        <dbReference type="ARBA" id="ARBA00022989"/>
    </source>
</evidence>
<dbReference type="PANTHER" id="PTHR33751:SF1">
    <property type="entry name" value="CBB3-TYPE CYTOCHROME C OXIDASE SUBUNIT FIXP"/>
    <property type="match status" value="1"/>
</dbReference>
<dbReference type="Proteomes" id="UP001595711">
    <property type="component" value="Unassembled WGS sequence"/>
</dbReference>
<evidence type="ECO:0000256" key="15">
    <source>
        <dbReference type="ARBA" id="ARBA00023002"/>
    </source>
</evidence>
<keyword evidence="11" id="KW-0677">Repeat</keyword>